<feature type="transmembrane region" description="Helical" evidence="2">
    <location>
        <begin position="116"/>
        <end position="137"/>
    </location>
</feature>
<protein>
    <recommendedName>
        <fullName evidence="3">VIT domain-containing protein</fullName>
    </recommendedName>
</protein>
<dbReference type="Proteomes" id="UP000278085">
    <property type="component" value="Unassembled WGS sequence"/>
</dbReference>
<dbReference type="InterPro" id="IPR013694">
    <property type="entry name" value="VIT"/>
</dbReference>
<gene>
    <name evidence="4" type="ORF">EJB06_15595</name>
</gene>
<evidence type="ECO:0000259" key="3">
    <source>
        <dbReference type="PROSITE" id="PS51468"/>
    </source>
</evidence>
<feature type="transmembrane region" description="Helical" evidence="2">
    <location>
        <begin position="209"/>
        <end position="231"/>
    </location>
</feature>
<organism evidence="4 5">
    <name type="scientific">Massilia atriviolacea</name>
    <dbReference type="NCBI Taxonomy" id="2495579"/>
    <lineage>
        <taxon>Bacteria</taxon>
        <taxon>Pseudomonadati</taxon>
        <taxon>Pseudomonadota</taxon>
        <taxon>Betaproteobacteria</taxon>
        <taxon>Burkholderiales</taxon>
        <taxon>Oxalobacteraceae</taxon>
        <taxon>Telluria group</taxon>
        <taxon>Massilia</taxon>
    </lineage>
</organism>
<dbReference type="PROSITE" id="PS51468">
    <property type="entry name" value="VIT"/>
    <property type="match status" value="1"/>
</dbReference>
<reference evidence="4 5" key="1">
    <citation type="submission" date="2018-12" db="EMBL/GenBank/DDBJ databases">
        <authorList>
            <person name="Yang E."/>
        </authorList>
    </citation>
    <scope>NUCLEOTIDE SEQUENCE [LARGE SCALE GENOMIC DNA]</scope>
    <source>
        <strain evidence="4 5">SOD</strain>
    </source>
</reference>
<accession>A0A430HLD5</accession>
<feature type="domain" description="VIT" evidence="3">
    <location>
        <begin position="361"/>
        <end position="490"/>
    </location>
</feature>
<dbReference type="OrthoDB" id="7592964at2"/>
<evidence type="ECO:0000256" key="2">
    <source>
        <dbReference type="SAM" id="Phobius"/>
    </source>
</evidence>
<evidence type="ECO:0000313" key="4">
    <source>
        <dbReference type="EMBL" id="RSZ58367.1"/>
    </source>
</evidence>
<name>A0A430HLD5_9BURK</name>
<dbReference type="AlphaFoldDB" id="A0A430HLD5"/>
<keyword evidence="2" id="KW-1133">Transmembrane helix</keyword>
<evidence type="ECO:0000313" key="5">
    <source>
        <dbReference type="Proteomes" id="UP000278085"/>
    </source>
</evidence>
<keyword evidence="5" id="KW-1185">Reference proteome</keyword>
<keyword evidence="2" id="KW-0472">Membrane</keyword>
<feature type="compositionally biased region" description="Basic and acidic residues" evidence="1">
    <location>
        <begin position="57"/>
        <end position="77"/>
    </location>
</feature>
<feature type="transmembrane region" description="Helical" evidence="2">
    <location>
        <begin position="243"/>
        <end position="263"/>
    </location>
</feature>
<proteinExistence type="predicted"/>
<feature type="transmembrane region" description="Helical" evidence="2">
    <location>
        <begin position="182"/>
        <end position="203"/>
    </location>
</feature>
<comment type="caution">
    <text evidence="4">The sequence shown here is derived from an EMBL/GenBank/DDBJ whole genome shotgun (WGS) entry which is preliminary data.</text>
</comment>
<keyword evidence="2" id="KW-0812">Transmembrane</keyword>
<evidence type="ECO:0000256" key="1">
    <source>
        <dbReference type="SAM" id="MobiDB-lite"/>
    </source>
</evidence>
<dbReference type="EMBL" id="RXLQ01000007">
    <property type="protein sequence ID" value="RSZ58367.1"/>
    <property type="molecule type" value="Genomic_DNA"/>
</dbReference>
<sequence length="889" mass="93514">MARRAAGAGDHRCPRTAAGRQPGRRAHGDQCRPRHPRERHAPAALPRQRKNPVAAVRYRERPARQPDRPAHDREPGNPRRRCVRGLLPPQRHQAMSMHREAAAPAPRLVGPAVRTLLWFGGVILPLLALAGAIVIGLCWMPGLFSATMCAHALLIVSVPLANAQLLRALHGESPLPSRRMALLHSFATGVSAVFAVLFLPLTALGVIAIVYFGAGLLLLAPLLSLCAALAARRLLRRTRPQGGAALGPLWPGMLLALAIVAALELPTAVTRIGMSMANGANPATRDRGVLLLRHLGNETMMRGLCYQIPSPGTDLVGVLQPFSFPIGAEQARAIYYRVNGIAFNALPVPSALDPGRLGLNRDAGASIVGGRAAGLRLAGSRIEGTLDARAALASLDWTITFRNDALNQQEARAQANLPAGAVVTGVAVLDGASVREGLVGGAALRARQQAAQASGRAPALVTTAGKDRIMLHLRDIPGQGELTVRIALVAPLVLNELRLGFVQLPSFSERNVDIGDGMRHAVSLESASALRGAPGMREEPGATLPFALRGELAEPLPGMGAAIVGALRAPSDTHAWSPDPSTPGGAIVQTIVQRAARIPRRVALVVDGSVALAAQREQLARAATSFPGNVELGVIVAGSQAPQVFLHDPSDSLASVRYLQDIAFEGGNDNSAALLAAWEWAAASSDGAVVWIHGPQPLMPGSGDALLQHYRQRPGQVRLFDLEAASGRNVLWERMDGIAALARVPRIGSLHDDLVRLLSGWKPAAQQVVVERSRAGASQPAAQQASPQLARLWAGERAMVLRAKDALATPGEAGELARLERLLAATAQAPGAPALAVPEAAPSGAAAALAQPGWELCLLIALALVAAGWRVHFHLRTPYPSSPHEARAQ</sequence>
<feature type="region of interest" description="Disordered" evidence="1">
    <location>
        <begin position="1"/>
        <end position="82"/>
    </location>
</feature>
<feature type="transmembrane region" description="Helical" evidence="2">
    <location>
        <begin position="143"/>
        <end position="161"/>
    </location>
</feature>